<reference evidence="1" key="1">
    <citation type="submission" date="2021-04" db="EMBL/GenBank/DDBJ databases">
        <title>Genome based classification of Actinospica acidithermotolerans sp. nov., an actinobacterium isolated from an Indonesian hot spring.</title>
        <authorList>
            <person name="Kusuma A.B."/>
            <person name="Putra K.E."/>
            <person name="Nafisah S."/>
            <person name="Loh J."/>
            <person name="Nouioui I."/>
            <person name="Goodfellow M."/>
        </authorList>
    </citation>
    <scope>NUCLEOTIDE SEQUENCE</scope>
    <source>
        <strain evidence="1">CSCA 57</strain>
    </source>
</reference>
<dbReference type="AlphaFoldDB" id="A0A941EMC8"/>
<name>A0A941EMC8_9ACTN</name>
<gene>
    <name evidence="1" type="ORF">KDL01_11815</name>
</gene>
<evidence type="ECO:0000313" key="2">
    <source>
        <dbReference type="Proteomes" id="UP000675781"/>
    </source>
</evidence>
<organism evidence="1 2">
    <name type="scientific">Actinospica durhamensis</name>
    <dbReference type="NCBI Taxonomy" id="1508375"/>
    <lineage>
        <taxon>Bacteria</taxon>
        <taxon>Bacillati</taxon>
        <taxon>Actinomycetota</taxon>
        <taxon>Actinomycetes</taxon>
        <taxon>Catenulisporales</taxon>
        <taxon>Actinospicaceae</taxon>
        <taxon>Actinospica</taxon>
    </lineage>
</organism>
<evidence type="ECO:0000313" key="1">
    <source>
        <dbReference type="EMBL" id="MBR7833956.1"/>
    </source>
</evidence>
<sequence>MCNDRVLRTATTAIGTPPAAQSGQKRVRLVRPADSDAADCAPPADAYRLIEEFDDDARGASALAEAVGAAAERWEIRWAGSRVARLAYAQAAWLLINDHPIGTHLFLHTEFDPAHRLLTITVGDPGGVLPSHPLGEQWRRSLSGPVHADAYHHGGAGRRLRCRIRVRAPWRVRITWDTARMQGTHPNHTYEDCDSPAELRARLAYVRDLGAVLAAQVQGPADRDDVWHEPPEPDTA</sequence>
<protein>
    <submittedName>
        <fullName evidence="1">Uncharacterized protein</fullName>
    </submittedName>
</protein>
<comment type="caution">
    <text evidence="1">The sequence shown here is derived from an EMBL/GenBank/DDBJ whole genome shotgun (WGS) entry which is preliminary data.</text>
</comment>
<accession>A0A941EMC8</accession>
<proteinExistence type="predicted"/>
<dbReference type="RefSeq" id="WP_212528477.1">
    <property type="nucleotide sequence ID" value="NZ_JAGSOG010000044.1"/>
</dbReference>
<dbReference type="EMBL" id="JAGSOG010000044">
    <property type="protein sequence ID" value="MBR7833956.1"/>
    <property type="molecule type" value="Genomic_DNA"/>
</dbReference>
<keyword evidence="2" id="KW-1185">Reference proteome</keyword>
<dbReference type="Proteomes" id="UP000675781">
    <property type="component" value="Unassembled WGS sequence"/>
</dbReference>